<dbReference type="KEGG" id="hch:HCH_01602"/>
<evidence type="ECO:0000313" key="2">
    <source>
        <dbReference type="Proteomes" id="UP000000238"/>
    </source>
</evidence>
<name>Q2SLL5_HAHCH</name>
<dbReference type="Proteomes" id="UP000000238">
    <property type="component" value="Chromosome"/>
</dbReference>
<proteinExistence type="predicted"/>
<gene>
    <name evidence="1" type="ordered locus">HCH_01602</name>
</gene>
<dbReference type="RefSeq" id="WP_011395531.1">
    <property type="nucleotide sequence ID" value="NC_007645.1"/>
</dbReference>
<reference evidence="1 2" key="1">
    <citation type="journal article" date="2005" name="Nucleic Acids Res.">
        <title>Genomic blueprint of Hahella chejuensis, a marine microbe producing an algicidal agent.</title>
        <authorList>
            <person name="Jeong H."/>
            <person name="Yim J.H."/>
            <person name="Lee C."/>
            <person name="Choi S.-H."/>
            <person name="Park Y.K."/>
            <person name="Yoon S.H."/>
            <person name="Hur C.-G."/>
            <person name="Kang H.-Y."/>
            <person name="Kim D."/>
            <person name="Lee H.H."/>
            <person name="Park K.H."/>
            <person name="Park S.-H."/>
            <person name="Park H.-S."/>
            <person name="Lee H.K."/>
            <person name="Oh T.K."/>
            <person name="Kim J.F."/>
        </authorList>
    </citation>
    <scope>NUCLEOTIDE SEQUENCE [LARGE SCALE GENOMIC DNA]</scope>
    <source>
        <strain evidence="1 2">KCTC 2396</strain>
    </source>
</reference>
<organism evidence="1 2">
    <name type="scientific">Hahella chejuensis (strain KCTC 2396)</name>
    <dbReference type="NCBI Taxonomy" id="349521"/>
    <lineage>
        <taxon>Bacteria</taxon>
        <taxon>Pseudomonadati</taxon>
        <taxon>Pseudomonadota</taxon>
        <taxon>Gammaproteobacteria</taxon>
        <taxon>Oceanospirillales</taxon>
        <taxon>Hahellaceae</taxon>
        <taxon>Hahella</taxon>
    </lineage>
</organism>
<keyword evidence="2" id="KW-1185">Reference proteome</keyword>
<dbReference type="EMBL" id="CP000155">
    <property type="protein sequence ID" value="ABC28459.1"/>
    <property type="molecule type" value="Genomic_DNA"/>
</dbReference>
<dbReference type="STRING" id="349521.HCH_01602"/>
<dbReference type="HOGENOM" id="CLU_2422841_0_0_6"/>
<sequence length="91" mass="10256">MTTKNKGLTNHEVTVCLKGGAVLGPFKATWSTEVVSDVRELLKDYDAFLQTGKQTRFKYHLHDSEKRLSHTLVLHFTNVTGIYDCVELSEG</sequence>
<protein>
    <submittedName>
        <fullName evidence="1">Uncharacterized protein</fullName>
    </submittedName>
</protein>
<dbReference type="eggNOG" id="ENOG5034BH4">
    <property type="taxonomic scope" value="Bacteria"/>
</dbReference>
<dbReference type="OrthoDB" id="6368870at2"/>
<evidence type="ECO:0000313" key="1">
    <source>
        <dbReference type="EMBL" id="ABC28459.1"/>
    </source>
</evidence>
<accession>Q2SLL5</accession>
<dbReference type="AlphaFoldDB" id="Q2SLL5"/>